<keyword evidence="2" id="KW-1185">Reference proteome</keyword>
<dbReference type="InterPro" id="IPR018721">
    <property type="entry name" value="DUF2252"/>
</dbReference>
<protein>
    <submittedName>
        <fullName evidence="1">Uncharacterized conserved protein, DUF2252 family</fullName>
    </submittedName>
</protein>
<evidence type="ECO:0000313" key="1">
    <source>
        <dbReference type="EMBL" id="SFK52058.1"/>
    </source>
</evidence>
<dbReference type="RefSeq" id="WP_091321227.1">
    <property type="nucleotide sequence ID" value="NZ_FOSW01000002.1"/>
</dbReference>
<organism evidence="1 2">
    <name type="scientific">Geodermatophilus ruber</name>
    <dbReference type="NCBI Taxonomy" id="504800"/>
    <lineage>
        <taxon>Bacteria</taxon>
        <taxon>Bacillati</taxon>
        <taxon>Actinomycetota</taxon>
        <taxon>Actinomycetes</taxon>
        <taxon>Geodermatophilales</taxon>
        <taxon>Geodermatophilaceae</taxon>
        <taxon>Geodermatophilus</taxon>
    </lineage>
</organism>
<name>A0A1I4A6S3_9ACTN</name>
<dbReference type="PANTHER" id="PTHR39441">
    <property type="entry name" value="DUF2252 DOMAIN-CONTAINING PROTEIN"/>
    <property type="match status" value="1"/>
</dbReference>
<dbReference type="PANTHER" id="PTHR39441:SF1">
    <property type="entry name" value="DUF2252 DOMAIN-CONTAINING PROTEIN"/>
    <property type="match status" value="1"/>
</dbReference>
<evidence type="ECO:0000313" key="2">
    <source>
        <dbReference type="Proteomes" id="UP000199152"/>
    </source>
</evidence>
<dbReference type="STRING" id="504800.SAMN04488085_10296"/>
<dbReference type="OrthoDB" id="1491115at2"/>
<dbReference type="EMBL" id="FOSW01000002">
    <property type="protein sequence ID" value="SFK52058.1"/>
    <property type="molecule type" value="Genomic_DNA"/>
</dbReference>
<dbReference type="AlphaFoldDB" id="A0A1I4A6S3"/>
<dbReference type="InParanoid" id="A0A1I4A6S3"/>
<sequence length="475" mass="52322">MTGQRVERHRHTVLAAADSRGFSSLRQSTPPRTERYALGRRLRRRAPRAALADWTAPADRPDVAELVIRSHAGRLERLVPIRIGRMIASPYAFLRGAANVHAEDFARLPATGITPVICGDAHLGNFGFYASPERDLVFDLNDFDEAHPGAWEWDLRRLAASIRVAGRQNGSSESSCDEAVTRCVAEYRLQIATLAEQPLLARSYERLDVDRMLHTASRSSLRAEIEESARRARRRTSDRALPRFTEQRDGTRRIVEEPPLITRPEPAEAEQLAEALDGYLTTLAPYWARVVGGYRIVDIAHKVVGVGSVGLRAWVALCEGSSADDVLFLQLKQARRSVVAPFVHGESAWHAHQGQRVVEYQQALQTVSDPLLGWTAVGDVQYYVRQFRDMKGAITVDGIDAAALVDYAGICGYLLAKGHARTSGASMIAGYLGGGRKVGEALCRFSRAYADQTERDHADLVGAVRRGVLPAEVGV</sequence>
<gene>
    <name evidence="1" type="ORF">SAMN04488085_10296</name>
</gene>
<dbReference type="Pfam" id="PF10009">
    <property type="entry name" value="DUF2252"/>
    <property type="match status" value="1"/>
</dbReference>
<proteinExistence type="predicted"/>
<dbReference type="Proteomes" id="UP000199152">
    <property type="component" value="Unassembled WGS sequence"/>
</dbReference>
<reference evidence="2" key="1">
    <citation type="submission" date="2016-10" db="EMBL/GenBank/DDBJ databases">
        <authorList>
            <person name="Varghese N."/>
            <person name="Submissions S."/>
        </authorList>
    </citation>
    <scope>NUCLEOTIDE SEQUENCE [LARGE SCALE GENOMIC DNA]</scope>
    <source>
        <strain evidence="2">DSM 45317</strain>
    </source>
</reference>
<accession>A0A1I4A6S3</accession>